<dbReference type="EMBL" id="BSXN01002543">
    <property type="protein sequence ID" value="GME76904.1"/>
    <property type="molecule type" value="Genomic_DNA"/>
</dbReference>
<dbReference type="AlphaFoldDB" id="A0A9W6WJC8"/>
<reference evidence="1" key="1">
    <citation type="submission" date="2023-04" db="EMBL/GenBank/DDBJ databases">
        <title>Candida boidinii NBRC 10035.</title>
        <authorList>
            <person name="Ichikawa N."/>
            <person name="Sato H."/>
            <person name="Tonouchi N."/>
        </authorList>
    </citation>
    <scope>NUCLEOTIDE SEQUENCE</scope>
    <source>
        <strain evidence="1">NBRC 10035</strain>
    </source>
</reference>
<gene>
    <name evidence="1" type="ORF">Cboi02_000535000</name>
</gene>
<evidence type="ECO:0000313" key="2">
    <source>
        <dbReference type="Proteomes" id="UP001165120"/>
    </source>
</evidence>
<sequence length="249" mass="28832">MVISLSWWDTIAAITSPDCRLPYCDSDWYGFKDSKNLKKLSTETMSGCPGEIFVCMYNVCELRNKIKYNKIEDKDEIYAIFIGIERSLLQYRNYVSYDIELPYNDKADTKDTNGKLTKEEYFVVRLKVAKCWMLAVYTKLIDTAKPKNHKQQMSQLVLEYLDTYSQVDPNLHILGQMVWPMLQIGSLITDPVQMEQLRSYSKMLFHTVSALNIQTLVELNENVWASSSSLEDILSGKEWLQAGIDFLPL</sequence>
<protein>
    <submittedName>
        <fullName evidence="1">Unnamed protein product</fullName>
    </submittedName>
</protein>
<proteinExistence type="predicted"/>
<dbReference type="InterPro" id="IPR021858">
    <property type="entry name" value="Fun_TF"/>
</dbReference>
<organism evidence="1 2">
    <name type="scientific">Candida boidinii</name>
    <name type="common">Yeast</name>
    <dbReference type="NCBI Taxonomy" id="5477"/>
    <lineage>
        <taxon>Eukaryota</taxon>
        <taxon>Fungi</taxon>
        <taxon>Dikarya</taxon>
        <taxon>Ascomycota</taxon>
        <taxon>Saccharomycotina</taxon>
        <taxon>Pichiomycetes</taxon>
        <taxon>Pichiales</taxon>
        <taxon>Pichiaceae</taxon>
        <taxon>Ogataea</taxon>
        <taxon>Ogataea/Candida clade</taxon>
    </lineage>
</organism>
<name>A0A9W6WJC8_CANBO</name>
<keyword evidence="2" id="KW-1185">Reference proteome</keyword>
<comment type="caution">
    <text evidence="1">The sequence shown here is derived from an EMBL/GenBank/DDBJ whole genome shotgun (WGS) entry which is preliminary data.</text>
</comment>
<evidence type="ECO:0000313" key="1">
    <source>
        <dbReference type="EMBL" id="GME76904.1"/>
    </source>
</evidence>
<accession>A0A9W6WJC8</accession>
<dbReference type="Proteomes" id="UP001165120">
    <property type="component" value="Unassembled WGS sequence"/>
</dbReference>
<dbReference type="Pfam" id="PF11951">
    <property type="entry name" value="Fungal_trans_2"/>
    <property type="match status" value="1"/>
</dbReference>